<name>A0A398ALL7_BRACM</name>
<keyword evidence="7" id="KW-0611">Plant defense</keyword>
<evidence type="ECO:0000256" key="5">
    <source>
        <dbReference type="ARBA" id="ARBA00022577"/>
    </source>
</evidence>
<evidence type="ECO:0000256" key="2">
    <source>
        <dbReference type="ARBA" id="ARBA00006722"/>
    </source>
</evidence>
<dbReference type="InterPro" id="IPR010682">
    <property type="entry name" value="SCRL"/>
</dbReference>
<reference evidence="10 11" key="1">
    <citation type="submission" date="2018-06" db="EMBL/GenBank/DDBJ databases">
        <title>WGS assembly of Brassica rapa FPsc.</title>
        <authorList>
            <person name="Bowman J."/>
            <person name="Kohchi T."/>
            <person name="Yamato K."/>
            <person name="Jenkins J."/>
            <person name="Shu S."/>
            <person name="Ishizaki K."/>
            <person name="Yamaoka S."/>
            <person name="Nishihama R."/>
            <person name="Nakamura Y."/>
            <person name="Berger F."/>
            <person name="Adam C."/>
            <person name="Aki S."/>
            <person name="Althoff F."/>
            <person name="Araki T."/>
            <person name="Arteaga-Vazquez M."/>
            <person name="Balasubrmanian S."/>
            <person name="Bauer D."/>
            <person name="Boehm C."/>
            <person name="Briginshaw L."/>
            <person name="Caballero-Perez J."/>
            <person name="Catarino B."/>
            <person name="Chen F."/>
            <person name="Chiyoda S."/>
            <person name="Chovatia M."/>
            <person name="Davies K."/>
            <person name="Delmans M."/>
            <person name="Demura T."/>
            <person name="Dierschke T."/>
            <person name="Dolan L."/>
            <person name="Dorantes-Acosta A."/>
            <person name="Eklund D."/>
            <person name="Florent S."/>
            <person name="Flores-Sandoval E."/>
            <person name="Fujiyama A."/>
            <person name="Fukuzawa H."/>
            <person name="Galik B."/>
            <person name="Grimanelli D."/>
            <person name="Grimwood J."/>
            <person name="Grossniklaus U."/>
            <person name="Hamada T."/>
            <person name="Haseloff J."/>
            <person name="Hetherington A."/>
            <person name="Higo A."/>
            <person name="Hirakawa Y."/>
            <person name="Hundley H."/>
            <person name="Ikeda Y."/>
            <person name="Inoue K."/>
            <person name="Inoue S."/>
            <person name="Ishida S."/>
            <person name="Jia Q."/>
            <person name="Kakita M."/>
            <person name="Kanazawa T."/>
            <person name="Kawai Y."/>
            <person name="Kawashima T."/>
            <person name="Kennedy M."/>
            <person name="Kinose K."/>
            <person name="Kinoshita T."/>
            <person name="Kohara Y."/>
            <person name="Koide E."/>
            <person name="Komatsu K."/>
            <person name="Kopischke S."/>
            <person name="Kubo M."/>
            <person name="Kyozuka J."/>
            <person name="Lagercrantz U."/>
            <person name="Lin S."/>
            <person name="Lindquist E."/>
            <person name="Lipzen A."/>
            <person name="Lu C."/>
            <person name="Luna E."/>
            <person name="Martienssen R."/>
            <person name="Minamino N."/>
            <person name="Mizutani M."/>
            <person name="Mizutani M."/>
            <person name="Mochizuki N."/>
            <person name="Monte I."/>
            <person name="Mosher R."/>
            <person name="Nagasaki H."/>
            <person name="Nakagami H."/>
            <person name="Naramoto S."/>
            <person name="Nishitani K."/>
            <person name="Ohtani M."/>
            <person name="Okamoto T."/>
            <person name="Okumura M."/>
            <person name="Phillips J."/>
            <person name="Pollak B."/>
            <person name="Reinders A."/>
            <person name="Roevekamp M."/>
            <person name="Sano R."/>
            <person name="Sawa S."/>
            <person name="Schmid M."/>
            <person name="Shirakawa M."/>
            <person name="Solano R."/>
            <person name="Spunde A."/>
            <person name="Suetsugu N."/>
            <person name="Sugano S."/>
            <person name="Sugiyama A."/>
            <person name="Sun R."/>
            <person name="Suzuki Y."/>
            <person name="Takenaka M."/>
            <person name="Takezawa D."/>
            <person name="Tomogane H."/>
            <person name="Tsuzuki M."/>
            <person name="Ueda T."/>
            <person name="Umeda M."/>
            <person name="Ward J."/>
            <person name="Watanabe Y."/>
            <person name="Yazaki K."/>
            <person name="Yokoyama R."/>
            <person name="Yoshitake Y."/>
            <person name="Yotsui I."/>
            <person name="Zachgo S."/>
            <person name="Schmutz J."/>
        </authorList>
    </citation>
    <scope>NUCLEOTIDE SEQUENCE [LARGE SCALE GENOMIC DNA]</scope>
    <source>
        <strain evidence="11">cv. B-3</strain>
    </source>
</reference>
<keyword evidence="5" id="KW-0295">Fungicide</keyword>
<dbReference type="Pfam" id="PF06876">
    <property type="entry name" value="SCRL"/>
    <property type="match status" value="1"/>
</dbReference>
<evidence type="ECO:0000256" key="9">
    <source>
        <dbReference type="SAM" id="SignalP"/>
    </source>
</evidence>
<organism evidence="10 11">
    <name type="scientific">Brassica campestris</name>
    <name type="common">Field mustard</name>
    <dbReference type="NCBI Taxonomy" id="3711"/>
    <lineage>
        <taxon>Eukaryota</taxon>
        <taxon>Viridiplantae</taxon>
        <taxon>Streptophyta</taxon>
        <taxon>Embryophyta</taxon>
        <taxon>Tracheophyta</taxon>
        <taxon>Spermatophyta</taxon>
        <taxon>Magnoliopsida</taxon>
        <taxon>eudicotyledons</taxon>
        <taxon>Gunneridae</taxon>
        <taxon>Pentapetalae</taxon>
        <taxon>rosids</taxon>
        <taxon>malvids</taxon>
        <taxon>Brassicales</taxon>
        <taxon>Brassicaceae</taxon>
        <taxon>Brassiceae</taxon>
        <taxon>Brassica</taxon>
    </lineage>
</organism>
<feature type="chain" id="PRO_5017451262" evidence="9">
    <location>
        <begin position="20"/>
        <end position="116"/>
    </location>
</feature>
<dbReference type="GO" id="GO:0050832">
    <property type="term" value="P:defense response to fungus"/>
    <property type="evidence" value="ECO:0007669"/>
    <property type="project" value="UniProtKB-KW"/>
</dbReference>
<proteinExistence type="inferred from homology"/>
<dbReference type="PANTHER" id="PTHR34450">
    <property type="entry name" value="DEFENSIN-LIKE PROTEIN 245-RELATED"/>
    <property type="match status" value="1"/>
</dbReference>
<comment type="similarity">
    <text evidence="2">Belongs to the DEFL family.</text>
</comment>
<evidence type="ECO:0000256" key="7">
    <source>
        <dbReference type="ARBA" id="ARBA00022821"/>
    </source>
</evidence>
<dbReference type="PANTHER" id="PTHR34450:SF6">
    <property type="entry name" value="DEFENSIN-LIKE PROTEIN 241-RELATED"/>
    <property type="match status" value="1"/>
</dbReference>
<dbReference type="AlphaFoldDB" id="A0A398ALL7"/>
<dbReference type="GO" id="GO:0031640">
    <property type="term" value="P:killing of cells of another organism"/>
    <property type="evidence" value="ECO:0007669"/>
    <property type="project" value="UniProtKB-KW"/>
</dbReference>
<comment type="subcellular location">
    <subcellularLocation>
        <location evidence="1">Secreted</location>
    </subcellularLocation>
</comment>
<feature type="signal peptide" evidence="9">
    <location>
        <begin position="1"/>
        <end position="19"/>
    </location>
</feature>
<keyword evidence="6 9" id="KW-0732">Signal</keyword>
<gene>
    <name evidence="10" type="ORF">BRARA_A00519</name>
</gene>
<dbReference type="Proteomes" id="UP000264353">
    <property type="component" value="Chromosome A1"/>
</dbReference>
<evidence type="ECO:0000256" key="6">
    <source>
        <dbReference type="ARBA" id="ARBA00022729"/>
    </source>
</evidence>
<keyword evidence="8" id="KW-1015">Disulfide bond</keyword>
<keyword evidence="4" id="KW-0929">Antimicrobial</keyword>
<evidence type="ECO:0000256" key="3">
    <source>
        <dbReference type="ARBA" id="ARBA00022525"/>
    </source>
</evidence>
<dbReference type="EMBL" id="CM010628">
    <property type="protein sequence ID" value="RID77624.1"/>
    <property type="molecule type" value="Genomic_DNA"/>
</dbReference>
<dbReference type="GO" id="GO:0005576">
    <property type="term" value="C:extracellular region"/>
    <property type="evidence" value="ECO:0007669"/>
    <property type="project" value="UniProtKB-SubCell"/>
</dbReference>
<sequence>MRSAMWFISFCVLIILVMSDGKGAKDIFNYKLMVFFAVLLMYNIMEESDPNQLCPRIEDIEGNCKVDGPKVCMNYMAETYKEKYINCTCDNIIMLHKIKRYCKCNIRCVDLLPSGR</sequence>
<evidence type="ECO:0000256" key="1">
    <source>
        <dbReference type="ARBA" id="ARBA00004613"/>
    </source>
</evidence>
<dbReference type="GO" id="GO:0007165">
    <property type="term" value="P:signal transduction"/>
    <property type="evidence" value="ECO:0007669"/>
    <property type="project" value="InterPro"/>
</dbReference>
<evidence type="ECO:0000313" key="11">
    <source>
        <dbReference type="Proteomes" id="UP000264353"/>
    </source>
</evidence>
<keyword evidence="3" id="KW-0964">Secreted</keyword>
<protein>
    <submittedName>
        <fullName evidence="10">Uncharacterized protein</fullName>
    </submittedName>
</protein>
<accession>A0A398ALL7</accession>
<evidence type="ECO:0000313" key="10">
    <source>
        <dbReference type="EMBL" id="RID77624.1"/>
    </source>
</evidence>
<evidence type="ECO:0000256" key="8">
    <source>
        <dbReference type="ARBA" id="ARBA00023157"/>
    </source>
</evidence>
<evidence type="ECO:0000256" key="4">
    <source>
        <dbReference type="ARBA" id="ARBA00022529"/>
    </source>
</evidence>